<evidence type="ECO:0000259" key="11">
    <source>
        <dbReference type="PROSITE" id="PS52029"/>
    </source>
</evidence>
<name>W6R444_9HYPH</name>
<evidence type="ECO:0000256" key="9">
    <source>
        <dbReference type="PROSITE-ProRule" id="PRU01373"/>
    </source>
</evidence>
<dbReference type="Pfam" id="PF03734">
    <property type="entry name" value="YkuD"/>
    <property type="match status" value="1"/>
</dbReference>
<proteinExistence type="inferred from homology"/>
<evidence type="ECO:0000256" key="3">
    <source>
        <dbReference type="ARBA" id="ARBA00022676"/>
    </source>
</evidence>
<keyword evidence="6 9" id="KW-0133">Cell shape</keyword>
<dbReference type="FunFam" id="2.40.440.10:FF:000002">
    <property type="entry name" value="L,D-transpeptidase ErfK/SrfK"/>
    <property type="match status" value="1"/>
</dbReference>
<evidence type="ECO:0000256" key="10">
    <source>
        <dbReference type="SAM" id="SignalP"/>
    </source>
</evidence>
<dbReference type="KEGG" id="rhl:LPU83_0053"/>
<evidence type="ECO:0000313" key="13">
    <source>
        <dbReference type="Proteomes" id="UP000019443"/>
    </source>
</evidence>
<dbReference type="InterPro" id="IPR050979">
    <property type="entry name" value="LD-transpeptidase"/>
</dbReference>
<dbReference type="HOGENOM" id="CLU_042399_0_0_5"/>
<dbReference type="PATRIC" id="fig|348824.6.peg.54"/>
<feature type="signal peptide" evidence="10">
    <location>
        <begin position="1"/>
        <end position="19"/>
    </location>
</feature>
<keyword evidence="3" id="KW-0328">Glycosyltransferase</keyword>
<evidence type="ECO:0000256" key="4">
    <source>
        <dbReference type="ARBA" id="ARBA00022679"/>
    </source>
</evidence>
<dbReference type="GO" id="GO:0005576">
    <property type="term" value="C:extracellular region"/>
    <property type="evidence" value="ECO:0007669"/>
    <property type="project" value="TreeGrafter"/>
</dbReference>
<reference evidence="12" key="1">
    <citation type="submission" date="2013-11" db="EMBL/GenBank/DDBJ databases">
        <title>Draft genome sequence of the broad-host-range Rhizobium sp. LPU83 strain, a member of the low-genetic diversity Oregon-like Rhizobium sp. group.</title>
        <authorList>
            <person name="Wibberg D."/>
            <person name="Puehler A."/>
            <person name="Schlueter A."/>
        </authorList>
    </citation>
    <scope>NUCLEOTIDE SEQUENCE [LARGE SCALE GENOMIC DNA]</scope>
    <source>
        <strain evidence="12">LPU83</strain>
    </source>
</reference>
<evidence type="ECO:0000256" key="8">
    <source>
        <dbReference type="ARBA" id="ARBA00023316"/>
    </source>
</evidence>
<dbReference type="CDD" id="cd16913">
    <property type="entry name" value="YkuD_like"/>
    <property type="match status" value="1"/>
</dbReference>
<keyword evidence="7 9" id="KW-0573">Peptidoglycan synthesis</keyword>
<dbReference type="EMBL" id="HG916852">
    <property type="protein sequence ID" value="CDM55744.1"/>
    <property type="molecule type" value="Genomic_DNA"/>
</dbReference>
<keyword evidence="4" id="KW-0808">Transferase</keyword>
<dbReference type="PROSITE" id="PS51257">
    <property type="entry name" value="PROKAR_LIPOPROTEIN"/>
    <property type="match status" value="1"/>
</dbReference>
<evidence type="ECO:0000313" key="12">
    <source>
        <dbReference type="EMBL" id="CDM55744.1"/>
    </source>
</evidence>
<dbReference type="UniPathway" id="UPA00219"/>
<dbReference type="PROSITE" id="PS52029">
    <property type="entry name" value="LD_TPASE"/>
    <property type="match status" value="1"/>
</dbReference>
<dbReference type="GO" id="GO:0071972">
    <property type="term" value="F:peptidoglycan L,D-transpeptidase activity"/>
    <property type="evidence" value="ECO:0007669"/>
    <property type="project" value="TreeGrafter"/>
</dbReference>
<dbReference type="GO" id="GO:0071555">
    <property type="term" value="P:cell wall organization"/>
    <property type="evidence" value="ECO:0007669"/>
    <property type="project" value="UniProtKB-UniRule"/>
</dbReference>
<dbReference type="PANTHER" id="PTHR30582">
    <property type="entry name" value="L,D-TRANSPEPTIDASE"/>
    <property type="match status" value="1"/>
</dbReference>
<dbReference type="Gene3D" id="2.40.440.10">
    <property type="entry name" value="L,D-transpeptidase catalytic domain-like"/>
    <property type="match status" value="1"/>
</dbReference>
<dbReference type="GO" id="GO:0016757">
    <property type="term" value="F:glycosyltransferase activity"/>
    <property type="evidence" value="ECO:0007669"/>
    <property type="project" value="UniProtKB-KW"/>
</dbReference>
<evidence type="ECO:0000256" key="2">
    <source>
        <dbReference type="ARBA" id="ARBA00005992"/>
    </source>
</evidence>
<comment type="pathway">
    <text evidence="1 9">Cell wall biogenesis; peptidoglycan biosynthesis.</text>
</comment>
<comment type="similarity">
    <text evidence="2">Belongs to the YkuD family.</text>
</comment>
<dbReference type="PANTHER" id="PTHR30582:SF24">
    <property type="entry name" value="L,D-TRANSPEPTIDASE ERFK_SRFK-RELATED"/>
    <property type="match status" value="1"/>
</dbReference>
<dbReference type="eggNOG" id="COG1376">
    <property type="taxonomic scope" value="Bacteria"/>
</dbReference>
<evidence type="ECO:0000256" key="7">
    <source>
        <dbReference type="ARBA" id="ARBA00022984"/>
    </source>
</evidence>
<dbReference type="AlphaFoldDB" id="W6R444"/>
<protein>
    <submittedName>
        <fullName evidence="12">Conserved protein</fullName>
    </submittedName>
</protein>
<accession>W6R444</accession>
<gene>
    <name evidence="12" type="ORF">LPU83_0053</name>
</gene>
<feature type="chain" id="PRO_5004882622" evidence="10">
    <location>
        <begin position="20"/>
        <end position="228"/>
    </location>
</feature>
<evidence type="ECO:0000256" key="5">
    <source>
        <dbReference type="ARBA" id="ARBA00022801"/>
    </source>
</evidence>
<feature type="active site" description="Nucleophile" evidence="9">
    <location>
        <position position="200"/>
    </location>
</feature>
<dbReference type="GO" id="GO:0008360">
    <property type="term" value="P:regulation of cell shape"/>
    <property type="evidence" value="ECO:0007669"/>
    <property type="project" value="UniProtKB-UniRule"/>
</dbReference>
<keyword evidence="5" id="KW-0378">Hydrolase</keyword>
<dbReference type="InterPro" id="IPR005490">
    <property type="entry name" value="LD_TPept_cat_dom"/>
</dbReference>
<dbReference type="SUPFAM" id="SSF141523">
    <property type="entry name" value="L,D-transpeptidase catalytic domain-like"/>
    <property type="match status" value="1"/>
</dbReference>
<sequence>MRIRNAFPVFGLMATLALAGCSSTTESASVDDKGTPGPTVQTAQIFDDAYGVTTDAGYSLPAIPIQKVKPQFRRQIVSYETTERPGTIIVNTRERFLYYILPGGKAMRYGIGVGKQGFAWAGTAYVAWKQEWPTWHPPKEMAERKPEVAKYVEEGMGPGLSNPLGARAMYLFNEKGQDTLFRLHGTPEWASIGTAASSGCIRLMNQDVIDLYSRVRPGKTTSKVIVIQ</sequence>
<keyword evidence="13" id="KW-1185">Reference proteome</keyword>
<dbReference type="RefSeq" id="WP_024313162.1">
    <property type="nucleotide sequence ID" value="NZ_ATTO01000003.1"/>
</dbReference>
<dbReference type="GO" id="GO:0018104">
    <property type="term" value="P:peptidoglycan-protein cross-linking"/>
    <property type="evidence" value="ECO:0007669"/>
    <property type="project" value="TreeGrafter"/>
</dbReference>
<organism evidence="12 13">
    <name type="scientific">Rhizobium favelukesii</name>
    <dbReference type="NCBI Taxonomy" id="348824"/>
    <lineage>
        <taxon>Bacteria</taxon>
        <taxon>Pseudomonadati</taxon>
        <taxon>Pseudomonadota</taxon>
        <taxon>Alphaproteobacteria</taxon>
        <taxon>Hyphomicrobiales</taxon>
        <taxon>Rhizobiaceae</taxon>
        <taxon>Rhizobium/Agrobacterium group</taxon>
        <taxon>Rhizobium</taxon>
    </lineage>
</organism>
<keyword evidence="8 9" id="KW-0961">Cell wall biogenesis/degradation</keyword>
<evidence type="ECO:0000256" key="6">
    <source>
        <dbReference type="ARBA" id="ARBA00022960"/>
    </source>
</evidence>
<keyword evidence="10" id="KW-0732">Signal</keyword>
<evidence type="ECO:0000256" key="1">
    <source>
        <dbReference type="ARBA" id="ARBA00004752"/>
    </source>
</evidence>
<dbReference type="Proteomes" id="UP000019443">
    <property type="component" value="Chromosome"/>
</dbReference>
<feature type="domain" description="L,D-TPase catalytic" evidence="11">
    <location>
        <begin position="86"/>
        <end position="227"/>
    </location>
</feature>
<dbReference type="InterPro" id="IPR038063">
    <property type="entry name" value="Transpep_catalytic_dom"/>
</dbReference>
<feature type="active site" description="Proton donor/acceptor" evidence="9">
    <location>
        <position position="184"/>
    </location>
</feature>